<dbReference type="SUPFAM" id="SSF102462">
    <property type="entry name" value="Peptidyl-tRNA hydrolase II"/>
    <property type="match status" value="1"/>
</dbReference>
<evidence type="ECO:0000256" key="2">
    <source>
        <dbReference type="ARBA" id="ARBA00022801"/>
    </source>
</evidence>
<evidence type="ECO:0000313" key="5">
    <source>
        <dbReference type="EMBL" id="SIS06976.1"/>
    </source>
</evidence>
<comment type="catalytic activity">
    <reaction evidence="3">
        <text>an N-acyl-L-alpha-aminoacyl-tRNA + H2O = an N-acyl-L-amino acid + a tRNA + H(+)</text>
        <dbReference type="Rhea" id="RHEA:54448"/>
        <dbReference type="Rhea" id="RHEA-COMP:10123"/>
        <dbReference type="Rhea" id="RHEA-COMP:13883"/>
        <dbReference type="ChEBI" id="CHEBI:15377"/>
        <dbReference type="ChEBI" id="CHEBI:15378"/>
        <dbReference type="ChEBI" id="CHEBI:59874"/>
        <dbReference type="ChEBI" id="CHEBI:78442"/>
        <dbReference type="ChEBI" id="CHEBI:138191"/>
        <dbReference type="EC" id="3.1.1.29"/>
    </reaction>
</comment>
<dbReference type="GO" id="GO:0004601">
    <property type="term" value="F:peroxidase activity"/>
    <property type="evidence" value="ECO:0007669"/>
    <property type="project" value="InterPro"/>
</dbReference>
<dbReference type="GO" id="GO:0004045">
    <property type="term" value="F:peptidyl-tRNA hydrolase activity"/>
    <property type="evidence" value="ECO:0007669"/>
    <property type="project" value="UniProtKB-EC"/>
</dbReference>
<dbReference type="STRING" id="1344003.SAMN05445060_2442"/>
<evidence type="ECO:0000256" key="3">
    <source>
        <dbReference type="ARBA" id="ARBA00048707"/>
    </source>
</evidence>
<dbReference type="EC" id="3.1.1.29" evidence="1"/>
<evidence type="ECO:0000256" key="1">
    <source>
        <dbReference type="ARBA" id="ARBA00013260"/>
    </source>
</evidence>
<gene>
    <name evidence="5" type="ORF">SAMN05445060_2442</name>
</gene>
<dbReference type="RefSeq" id="WP_076479911.1">
    <property type="nucleotide sequence ID" value="NZ_FTNT01000007.1"/>
</dbReference>
<proteinExistence type="predicted"/>
<dbReference type="InterPro" id="IPR002016">
    <property type="entry name" value="Haem_peroxidase"/>
</dbReference>
<evidence type="ECO:0000313" key="6">
    <source>
        <dbReference type="Proteomes" id="UP000186218"/>
    </source>
</evidence>
<reference evidence="5 6" key="1">
    <citation type="submission" date="2017-01" db="EMBL/GenBank/DDBJ databases">
        <authorList>
            <person name="Mah S.A."/>
            <person name="Swanson W.J."/>
            <person name="Moy G.W."/>
            <person name="Vacquier V.D."/>
        </authorList>
    </citation>
    <scope>NUCLEOTIDE SEQUENCE [LARGE SCALE GENOMIC DNA]</scope>
    <source>
        <strain evidence="5 6">CPCC 203464</strain>
    </source>
</reference>
<dbReference type="InterPro" id="IPR023476">
    <property type="entry name" value="Pep_tRNA_hydro_II_dom_sf"/>
</dbReference>
<name>A0A1N7G3F5_9NOCA</name>
<dbReference type="EMBL" id="FTNT01000007">
    <property type="protein sequence ID" value="SIS06976.1"/>
    <property type="molecule type" value="Genomic_DNA"/>
</dbReference>
<dbReference type="GO" id="GO:0020037">
    <property type="term" value="F:heme binding"/>
    <property type="evidence" value="ECO:0007669"/>
    <property type="project" value="InterPro"/>
</dbReference>
<accession>A0A1N7G3F5</accession>
<organism evidence="5 6">
    <name type="scientific">Williamsia sterculiae</name>
    <dbReference type="NCBI Taxonomy" id="1344003"/>
    <lineage>
        <taxon>Bacteria</taxon>
        <taxon>Bacillati</taxon>
        <taxon>Actinomycetota</taxon>
        <taxon>Actinomycetes</taxon>
        <taxon>Mycobacteriales</taxon>
        <taxon>Nocardiaceae</taxon>
        <taxon>Williamsia</taxon>
    </lineage>
</organism>
<dbReference type="InterPro" id="IPR002833">
    <property type="entry name" value="PTH2"/>
</dbReference>
<feature type="domain" description="Plant heme peroxidase family profile" evidence="4">
    <location>
        <begin position="44"/>
        <end position="150"/>
    </location>
</feature>
<dbReference type="Pfam" id="PF01981">
    <property type="entry name" value="PTH2"/>
    <property type="match status" value="1"/>
</dbReference>
<keyword evidence="2 5" id="KW-0378">Hydrolase</keyword>
<dbReference type="PROSITE" id="PS50873">
    <property type="entry name" value="PEROXIDASE_4"/>
    <property type="match status" value="1"/>
</dbReference>
<evidence type="ECO:0000259" key="4">
    <source>
        <dbReference type="PROSITE" id="PS50873"/>
    </source>
</evidence>
<dbReference type="Proteomes" id="UP000186218">
    <property type="component" value="Unassembled WGS sequence"/>
</dbReference>
<dbReference type="Gene3D" id="3.40.1490.10">
    <property type="entry name" value="Bit1"/>
    <property type="match status" value="1"/>
</dbReference>
<dbReference type="AlphaFoldDB" id="A0A1N7G3F5"/>
<protein>
    <recommendedName>
        <fullName evidence="1">peptidyl-tRNA hydrolase</fullName>
        <ecNumber evidence="1">3.1.1.29</ecNumber>
    </recommendedName>
</protein>
<sequence>MTFDDRYRRLVDRTGNRIDPDDPADVLAMPVIVRIEKSDPPARADLLVAAARAAVLLCLDERGDPGGPWASALDSWCGARIRKIARRARGTHWVAAGDVDGVTTEDGTGAARAILPGPVGAVDRRIARLQIGGTDLSGDLPALRSAADVGPVVLAVNPGLTMTVGKLAAQVGHGSMLAAGLFPSDEAERWYDDACPLSVCSVTGDGWRELLRAADDDDGTAVAVRDAGYTEIAPGSVTVIAARASRLVP</sequence>
<dbReference type="GO" id="GO:0006979">
    <property type="term" value="P:response to oxidative stress"/>
    <property type="evidence" value="ECO:0007669"/>
    <property type="project" value="InterPro"/>
</dbReference>
<keyword evidence="6" id="KW-1185">Reference proteome</keyword>